<proteinExistence type="predicted"/>
<sequence length="63" mass="7325">MICPNCENHKQISQEDFDKLPFELARQLDCKTTLKNGDQCTCFSLEHLDKETLHEVETILDKS</sequence>
<reference evidence="1" key="1">
    <citation type="journal article" date="2015" name="Nature">
        <title>Complex archaea that bridge the gap between prokaryotes and eukaryotes.</title>
        <authorList>
            <person name="Spang A."/>
            <person name="Saw J.H."/>
            <person name="Jorgensen S.L."/>
            <person name="Zaremba-Niedzwiedzka K."/>
            <person name="Martijn J."/>
            <person name="Lind A.E."/>
            <person name="van Eijk R."/>
            <person name="Schleper C."/>
            <person name="Guy L."/>
            <person name="Ettema T.J."/>
        </authorList>
    </citation>
    <scope>NUCLEOTIDE SEQUENCE</scope>
</reference>
<organism evidence="1">
    <name type="scientific">marine sediment metagenome</name>
    <dbReference type="NCBI Taxonomy" id="412755"/>
    <lineage>
        <taxon>unclassified sequences</taxon>
        <taxon>metagenomes</taxon>
        <taxon>ecological metagenomes</taxon>
    </lineage>
</organism>
<evidence type="ECO:0000313" key="1">
    <source>
        <dbReference type="EMBL" id="KKN76096.1"/>
    </source>
</evidence>
<dbReference type="AlphaFoldDB" id="A0A0F9VRJ2"/>
<name>A0A0F9VRJ2_9ZZZZ</name>
<gene>
    <name evidence="1" type="ORF">LCGC14_0374860</name>
</gene>
<comment type="caution">
    <text evidence="1">The sequence shown here is derived from an EMBL/GenBank/DDBJ whole genome shotgun (WGS) entry which is preliminary data.</text>
</comment>
<protein>
    <submittedName>
        <fullName evidence="1">Uncharacterized protein</fullName>
    </submittedName>
</protein>
<accession>A0A0F9VRJ2</accession>
<dbReference type="EMBL" id="LAZR01000300">
    <property type="protein sequence ID" value="KKN76096.1"/>
    <property type="molecule type" value="Genomic_DNA"/>
</dbReference>